<feature type="transmembrane region" description="Helical" evidence="2">
    <location>
        <begin position="124"/>
        <end position="142"/>
    </location>
</feature>
<dbReference type="Proteomes" id="UP001237642">
    <property type="component" value="Unassembled WGS sequence"/>
</dbReference>
<gene>
    <name evidence="3" type="ORF">POM88_042043</name>
</gene>
<dbReference type="EMBL" id="JAUIZM010000009">
    <property type="protein sequence ID" value="KAK1366482.1"/>
    <property type="molecule type" value="Genomic_DNA"/>
</dbReference>
<reference evidence="3" key="1">
    <citation type="submission" date="2023-02" db="EMBL/GenBank/DDBJ databases">
        <title>Genome of toxic invasive species Heracleum sosnowskyi carries increased number of genes despite the absence of recent whole-genome duplications.</title>
        <authorList>
            <person name="Schelkunov M."/>
            <person name="Shtratnikova V."/>
            <person name="Makarenko M."/>
            <person name="Klepikova A."/>
            <person name="Omelchenko D."/>
            <person name="Novikova G."/>
            <person name="Obukhova E."/>
            <person name="Bogdanov V."/>
            <person name="Penin A."/>
            <person name="Logacheva M."/>
        </authorList>
    </citation>
    <scope>NUCLEOTIDE SEQUENCE</scope>
    <source>
        <strain evidence="3">Hsosn_3</strain>
        <tissue evidence="3">Leaf</tissue>
    </source>
</reference>
<evidence type="ECO:0000313" key="4">
    <source>
        <dbReference type="Proteomes" id="UP001237642"/>
    </source>
</evidence>
<name>A0AAD8MBA1_9APIA</name>
<accession>A0AAD8MBA1</accession>
<keyword evidence="2" id="KW-0812">Transmembrane</keyword>
<reference evidence="3" key="2">
    <citation type="submission" date="2023-05" db="EMBL/GenBank/DDBJ databases">
        <authorList>
            <person name="Schelkunov M.I."/>
        </authorList>
    </citation>
    <scope>NUCLEOTIDE SEQUENCE</scope>
    <source>
        <strain evidence="3">Hsosn_3</strain>
        <tissue evidence="3">Leaf</tissue>
    </source>
</reference>
<protein>
    <submittedName>
        <fullName evidence="3">Uncharacterized protein</fullName>
    </submittedName>
</protein>
<organism evidence="3 4">
    <name type="scientific">Heracleum sosnowskyi</name>
    <dbReference type="NCBI Taxonomy" id="360622"/>
    <lineage>
        <taxon>Eukaryota</taxon>
        <taxon>Viridiplantae</taxon>
        <taxon>Streptophyta</taxon>
        <taxon>Embryophyta</taxon>
        <taxon>Tracheophyta</taxon>
        <taxon>Spermatophyta</taxon>
        <taxon>Magnoliopsida</taxon>
        <taxon>eudicotyledons</taxon>
        <taxon>Gunneridae</taxon>
        <taxon>Pentapetalae</taxon>
        <taxon>asterids</taxon>
        <taxon>campanulids</taxon>
        <taxon>Apiales</taxon>
        <taxon>Apiaceae</taxon>
        <taxon>Apioideae</taxon>
        <taxon>apioid superclade</taxon>
        <taxon>Tordylieae</taxon>
        <taxon>Tordyliinae</taxon>
        <taxon>Heracleum</taxon>
    </lineage>
</organism>
<keyword evidence="4" id="KW-1185">Reference proteome</keyword>
<evidence type="ECO:0000256" key="2">
    <source>
        <dbReference type="SAM" id="Phobius"/>
    </source>
</evidence>
<proteinExistence type="predicted"/>
<evidence type="ECO:0000256" key="1">
    <source>
        <dbReference type="SAM" id="MobiDB-lite"/>
    </source>
</evidence>
<sequence>MIPNPQGIPTPWCGTPIFWFPLDLPCSQVDPMAARKGDLAFKLDSTTVTFWFHESESAPKGGNRHSPGGGATTTVQGGRRSASTLLVRGAYQNCSQIYFSGVGESLRSCVALLARGAAYLKKKGFGIASIFGQGLAALIFYLF</sequence>
<keyword evidence="2" id="KW-1133">Transmembrane helix</keyword>
<dbReference type="AlphaFoldDB" id="A0AAD8MBA1"/>
<evidence type="ECO:0000313" key="3">
    <source>
        <dbReference type="EMBL" id="KAK1366482.1"/>
    </source>
</evidence>
<feature type="region of interest" description="Disordered" evidence="1">
    <location>
        <begin position="56"/>
        <end position="76"/>
    </location>
</feature>
<keyword evidence="2" id="KW-0472">Membrane</keyword>
<comment type="caution">
    <text evidence="3">The sequence shown here is derived from an EMBL/GenBank/DDBJ whole genome shotgun (WGS) entry which is preliminary data.</text>
</comment>